<reference evidence="4 5" key="1">
    <citation type="journal article" date="2008" name="ISME J.">
        <title>Comparative genomics of two ecotypes of the marine planktonic copiotroph Alteromonas macleodii suggests alternative lifestyles associated with different kinds of particulate organic matter.</title>
        <authorList>
            <person name="Ivars-Martinez E."/>
            <person name="Martin-Cuadrado A.B."/>
            <person name="D'Auria G."/>
            <person name="Mira A."/>
            <person name="Ferriera S."/>
            <person name="Johnson J."/>
            <person name="Friedman R."/>
            <person name="Rodriguez-Valera F."/>
        </authorList>
    </citation>
    <scope>NUCLEOTIDE SEQUENCE [LARGE SCALE GENOMIC DNA]</scope>
    <source>
        <strain evidence="5">DSM 17117 / CIP 110805 / LMG 28347 / Deep ecotype</strain>
    </source>
</reference>
<feature type="coiled-coil region" evidence="1">
    <location>
        <begin position="230"/>
        <end position="327"/>
    </location>
</feature>
<keyword evidence="1" id="KW-0175">Coiled coil</keyword>
<feature type="domain" description="KfrA N-terminal DNA-binding" evidence="3">
    <location>
        <begin position="7"/>
        <end position="115"/>
    </location>
</feature>
<dbReference type="EMBL" id="CP001103">
    <property type="protein sequence ID" value="AEA97257.1"/>
    <property type="molecule type" value="Genomic_DNA"/>
</dbReference>
<protein>
    <submittedName>
        <fullName evidence="4">Chromosome segregation ATPase</fullName>
    </submittedName>
</protein>
<dbReference type="Gene3D" id="1.10.287.1490">
    <property type="match status" value="1"/>
</dbReference>
<accession>F2G333</accession>
<proteinExistence type="predicted"/>
<evidence type="ECO:0000313" key="5">
    <source>
        <dbReference type="Proteomes" id="UP000001870"/>
    </source>
</evidence>
<name>F2G333_ALTMD</name>
<keyword evidence="5" id="KW-1185">Reference proteome</keyword>
<dbReference type="KEGG" id="amc:MADE_1005575"/>
<gene>
    <name evidence="4" type="ordered locus">MADE_1005575</name>
</gene>
<dbReference type="HOGENOM" id="CLU_068204_0_0_6"/>
<dbReference type="RefSeq" id="WP_012517603.1">
    <property type="nucleotide sequence ID" value="NC_011138.3"/>
</dbReference>
<feature type="compositionally biased region" description="Basic and acidic residues" evidence="2">
    <location>
        <begin position="19"/>
        <end position="34"/>
    </location>
</feature>
<evidence type="ECO:0000256" key="2">
    <source>
        <dbReference type="SAM" id="MobiDB-lite"/>
    </source>
</evidence>
<sequence>MARAGVTYHDVAKAAEAIKSQRQEPTVDRVREHLGTGSKSTIAPLLKRWRSDNGEAVDTGGLPNDLIEVVKSLHERVQQMADHRIEQVRQEFEGFNKALRKELSDAKNTIVQLTARQQDLDSQIERQNKEKGETEKSLEDVRISLVKAESQRDEAIARTTELKESVAELKQENKDIREHFEHYQQRTAEDRQQEREQFRTVTQGLKDQVRDLQHRLTQAEFKASELFDANAQLQSDAGKLEQANATLNRELNGKIEDIQNLKRDLEDALTKCRDFQHKNEQLAENAAVITTQKADVDKQVAVLTQALETTKAELKVCQDKIAFLTDENKVILQEKAMILGQFKQLQGSL</sequence>
<dbReference type="AlphaFoldDB" id="F2G333"/>
<dbReference type="Proteomes" id="UP000001870">
    <property type="component" value="Chromosome"/>
</dbReference>
<evidence type="ECO:0000259" key="3">
    <source>
        <dbReference type="Pfam" id="PF11740"/>
    </source>
</evidence>
<feature type="coiled-coil region" evidence="1">
    <location>
        <begin position="96"/>
        <end position="186"/>
    </location>
</feature>
<evidence type="ECO:0000256" key="1">
    <source>
        <dbReference type="SAM" id="Coils"/>
    </source>
</evidence>
<feature type="region of interest" description="Disordered" evidence="2">
    <location>
        <begin position="17"/>
        <end position="37"/>
    </location>
</feature>
<dbReference type="InterPro" id="IPR021104">
    <property type="entry name" value="KfrA_DNA-bd_N"/>
</dbReference>
<dbReference type="Pfam" id="PF11740">
    <property type="entry name" value="KfrA_N"/>
    <property type="match status" value="1"/>
</dbReference>
<organism evidence="4 5">
    <name type="scientific">Alteromonas mediterranea (strain DSM 17117 / CIP 110805 / LMG 28347 / Deep ecotype)</name>
    <dbReference type="NCBI Taxonomy" id="1774373"/>
    <lineage>
        <taxon>Bacteria</taxon>
        <taxon>Pseudomonadati</taxon>
        <taxon>Pseudomonadota</taxon>
        <taxon>Gammaproteobacteria</taxon>
        <taxon>Alteromonadales</taxon>
        <taxon>Alteromonadaceae</taxon>
        <taxon>Alteromonas/Salinimonas group</taxon>
        <taxon>Alteromonas</taxon>
    </lineage>
</organism>
<reference evidence="4 5" key="2">
    <citation type="journal article" date="2015" name="Antonie Van Leeuwenhoek">
        <title>Ecophysiological diversity of a novel member of the genus Alteromonas, and description of Alteromonas mediterranea sp. nov.</title>
        <authorList>
            <person name="Ivanova E.P."/>
            <person name="Lopez-Perez M."/>
            <person name="Zabalos M."/>
            <person name="Nguyen S.H."/>
            <person name="Webb H.K."/>
            <person name="Ryan J."/>
            <person name="Lagutin K."/>
            <person name="Vyssotski M."/>
            <person name="Crawford R.J."/>
            <person name="Rodriguez-Valera F."/>
        </authorList>
    </citation>
    <scope>NUCLEOTIDE SEQUENCE [LARGE SCALE GENOMIC DNA]</scope>
    <source>
        <strain evidence="5">DSM 17117 / CIP 110805 / LMG 28347 / Deep ecotype</strain>
    </source>
</reference>
<evidence type="ECO:0000313" key="4">
    <source>
        <dbReference type="EMBL" id="AEA97257.1"/>
    </source>
</evidence>